<evidence type="ECO:0000256" key="3">
    <source>
        <dbReference type="SAM" id="Coils"/>
    </source>
</evidence>
<dbReference type="GO" id="GO:0009307">
    <property type="term" value="P:DNA restriction-modification system"/>
    <property type="evidence" value="ECO:0007669"/>
    <property type="project" value="UniProtKB-KW"/>
</dbReference>
<dbReference type="Gene3D" id="3.90.220.20">
    <property type="entry name" value="DNA methylase specificity domains"/>
    <property type="match status" value="1"/>
</dbReference>
<evidence type="ECO:0000256" key="1">
    <source>
        <dbReference type="ARBA" id="ARBA00022747"/>
    </source>
</evidence>
<proteinExistence type="predicted"/>
<protein>
    <recommendedName>
        <fullName evidence="6">Type I restriction modification DNA specificity domain-containing protein</fullName>
    </recommendedName>
</protein>
<gene>
    <name evidence="4" type="ORF">CFL01nite_00250</name>
</gene>
<keyword evidence="2" id="KW-0238">DNA-binding</keyword>
<evidence type="ECO:0000256" key="2">
    <source>
        <dbReference type="ARBA" id="ARBA00023125"/>
    </source>
</evidence>
<dbReference type="Proteomes" id="UP000315353">
    <property type="component" value="Unassembled WGS sequence"/>
</dbReference>
<dbReference type="EMBL" id="BJNB01000001">
    <property type="protein sequence ID" value="GEB96530.1"/>
    <property type="molecule type" value="Genomic_DNA"/>
</dbReference>
<sequence>MGSNEVDSFTIDWPCDPEERSAIAKVLQDADQEIDALQRRLESVSSIKQGMMQELLTGRVRLPVGGQAR</sequence>
<accession>A0AB73B3R8</accession>
<dbReference type="SUPFAM" id="SSF116734">
    <property type="entry name" value="DNA methylase specificity domain"/>
    <property type="match status" value="1"/>
</dbReference>
<reference evidence="4 5" key="1">
    <citation type="submission" date="2019-06" db="EMBL/GenBank/DDBJ databases">
        <title>Whole genome shotgun sequence of Corynebacterium flavescens NBRC 14136.</title>
        <authorList>
            <person name="Hosoyama A."/>
            <person name="Uohara A."/>
            <person name="Ohji S."/>
            <person name="Ichikawa N."/>
        </authorList>
    </citation>
    <scope>NUCLEOTIDE SEQUENCE [LARGE SCALE GENOMIC DNA]</scope>
    <source>
        <strain evidence="4 5">NBRC 14136</strain>
    </source>
</reference>
<dbReference type="GO" id="GO:0003677">
    <property type="term" value="F:DNA binding"/>
    <property type="evidence" value="ECO:0007669"/>
    <property type="project" value="UniProtKB-KW"/>
</dbReference>
<organism evidence="4 5">
    <name type="scientific">Corynebacterium flavescens</name>
    <dbReference type="NCBI Taxonomy" id="28028"/>
    <lineage>
        <taxon>Bacteria</taxon>
        <taxon>Bacillati</taxon>
        <taxon>Actinomycetota</taxon>
        <taxon>Actinomycetes</taxon>
        <taxon>Mycobacteriales</taxon>
        <taxon>Corynebacteriaceae</taxon>
        <taxon>Corynebacterium</taxon>
    </lineage>
</organism>
<dbReference type="InterPro" id="IPR044946">
    <property type="entry name" value="Restrct_endonuc_typeI_TRD_sf"/>
</dbReference>
<dbReference type="AlphaFoldDB" id="A0AB73B3R8"/>
<feature type="coiled-coil region" evidence="3">
    <location>
        <begin position="20"/>
        <end position="47"/>
    </location>
</feature>
<evidence type="ECO:0000313" key="4">
    <source>
        <dbReference type="EMBL" id="GEB96530.1"/>
    </source>
</evidence>
<comment type="caution">
    <text evidence="4">The sequence shown here is derived from an EMBL/GenBank/DDBJ whole genome shotgun (WGS) entry which is preliminary data.</text>
</comment>
<dbReference type="Gene3D" id="1.10.287.1120">
    <property type="entry name" value="Bipartite methylase S protein"/>
    <property type="match status" value="1"/>
</dbReference>
<name>A0AB73B3R8_CORFL</name>
<keyword evidence="3" id="KW-0175">Coiled coil</keyword>
<evidence type="ECO:0008006" key="6">
    <source>
        <dbReference type="Google" id="ProtNLM"/>
    </source>
</evidence>
<keyword evidence="1" id="KW-0680">Restriction system</keyword>
<evidence type="ECO:0000313" key="5">
    <source>
        <dbReference type="Proteomes" id="UP000315353"/>
    </source>
</evidence>